<keyword evidence="2" id="KW-0805">Transcription regulation</keyword>
<dbReference type="PROSITE" id="PS51370">
    <property type="entry name" value="R"/>
    <property type="match status" value="1"/>
</dbReference>
<gene>
    <name evidence="9" type="ORF">Sjap_024327</name>
</gene>
<accession>A0AAP0ED72</accession>
<dbReference type="GO" id="GO:2000032">
    <property type="term" value="P:regulation of secondary shoot formation"/>
    <property type="evidence" value="ECO:0007669"/>
    <property type="project" value="TreeGrafter"/>
</dbReference>
<feature type="compositionally biased region" description="Basic residues" evidence="6">
    <location>
        <begin position="285"/>
        <end position="297"/>
    </location>
</feature>
<dbReference type="EMBL" id="JBBNAE010000010">
    <property type="protein sequence ID" value="KAK9091150.1"/>
    <property type="molecule type" value="Genomic_DNA"/>
</dbReference>
<dbReference type="InterPro" id="IPR005333">
    <property type="entry name" value="Transcription_factor_TCP"/>
</dbReference>
<dbReference type="PANTHER" id="PTHR31072:SF93">
    <property type="entry name" value="TRANSCRIPTION FACTOR TCP24"/>
    <property type="match status" value="1"/>
</dbReference>
<feature type="region of interest" description="Disordered" evidence="6">
    <location>
        <begin position="129"/>
        <end position="186"/>
    </location>
</feature>
<evidence type="ECO:0000313" key="9">
    <source>
        <dbReference type="EMBL" id="KAK9091150.1"/>
    </source>
</evidence>
<protein>
    <submittedName>
        <fullName evidence="9">Uncharacterized protein</fullName>
    </submittedName>
</protein>
<dbReference type="GO" id="GO:0003700">
    <property type="term" value="F:DNA-binding transcription factor activity"/>
    <property type="evidence" value="ECO:0007669"/>
    <property type="project" value="InterPro"/>
</dbReference>
<feature type="domain" description="TCP" evidence="7">
    <location>
        <begin position="172"/>
        <end position="230"/>
    </location>
</feature>
<dbReference type="GO" id="GO:0005634">
    <property type="term" value="C:nucleus"/>
    <property type="evidence" value="ECO:0007669"/>
    <property type="project" value="UniProtKB-SubCell"/>
</dbReference>
<dbReference type="Pfam" id="PF03634">
    <property type="entry name" value="TCP"/>
    <property type="match status" value="1"/>
</dbReference>
<evidence type="ECO:0000259" key="8">
    <source>
        <dbReference type="PROSITE" id="PS51370"/>
    </source>
</evidence>
<dbReference type="AlphaFoldDB" id="A0AAP0ED72"/>
<name>A0AAP0ED72_9MAGN</name>
<feature type="compositionally biased region" description="Basic and acidic residues" evidence="6">
    <location>
        <begin position="301"/>
        <end position="323"/>
    </location>
</feature>
<feature type="compositionally biased region" description="Basic residues" evidence="6">
    <location>
        <begin position="167"/>
        <end position="178"/>
    </location>
</feature>
<dbReference type="InterPro" id="IPR017887">
    <property type="entry name" value="TF_TCP_subgr"/>
</dbReference>
<evidence type="ECO:0000256" key="2">
    <source>
        <dbReference type="ARBA" id="ARBA00023015"/>
    </source>
</evidence>
<evidence type="ECO:0000256" key="4">
    <source>
        <dbReference type="ARBA" id="ARBA00023163"/>
    </source>
</evidence>
<dbReference type="Proteomes" id="UP001417504">
    <property type="component" value="Unassembled WGS sequence"/>
</dbReference>
<evidence type="ECO:0000256" key="6">
    <source>
        <dbReference type="SAM" id="MobiDB-lite"/>
    </source>
</evidence>
<feature type="region of interest" description="Disordered" evidence="6">
    <location>
        <begin position="285"/>
        <end position="354"/>
    </location>
</feature>
<dbReference type="GO" id="GO:0043565">
    <property type="term" value="F:sequence-specific DNA binding"/>
    <property type="evidence" value="ECO:0007669"/>
    <property type="project" value="TreeGrafter"/>
</dbReference>
<evidence type="ECO:0000259" key="7">
    <source>
        <dbReference type="PROSITE" id="PS51369"/>
    </source>
</evidence>
<proteinExistence type="predicted"/>
<dbReference type="InterPro" id="IPR017888">
    <property type="entry name" value="CYC/TB1_R_domain"/>
</dbReference>
<organism evidence="9 10">
    <name type="scientific">Stephania japonica</name>
    <dbReference type="NCBI Taxonomy" id="461633"/>
    <lineage>
        <taxon>Eukaryota</taxon>
        <taxon>Viridiplantae</taxon>
        <taxon>Streptophyta</taxon>
        <taxon>Embryophyta</taxon>
        <taxon>Tracheophyta</taxon>
        <taxon>Spermatophyta</taxon>
        <taxon>Magnoliopsida</taxon>
        <taxon>Ranunculales</taxon>
        <taxon>Menispermaceae</taxon>
        <taxon>Menispermoideae</taxon>
        <taxon>Cissampelideae</taxon>
        <taxon>Stephania</taxon>
    </lineage>
</organism>
<evidence type="ECO:0000313" key="10">
    <source>
        <dbReference type="Proteomes" id="UP001417504"/>
    </source>
</evidence>
<evidence type="ECO:0000256" key="3">
    <source>
        <dbReference type="ARBA" id="ARBA00023125"/>
    </source>
</evidence>
<comment type="caution">
    <text evidence="9">The sequence shown here is derived from an EMBL/GenBank/DDBJ whole genome shotgun (WGS) entry which is preliminary data.</text>
</comment>
<keyword evidence="3" id="KW-0238">DNA-binding</keyword>
<sequence length="470" mass="52449">MFPTTTNNYNNCYEFSTSDHQLHQIHHQTLPPPYLFPFSPSLVKDVDEFVNSQHQLALLTHQYHSTTLPLMMMNTINDTSSETLADESFETTTTTTTTTTNEPYTNANTNTAAAAAAAANTLDVVVDDDLGPPSNGKGTKQHHSSANYGKKARDLVAARAMKSQQSPRRRSKKDRHSKIVTAQGPRDRRMRLSLDIARRFFNLQDMLHFDKASKTVEWLLAKSRSAIKELSSRGFNSETKMISNCSTAGGSSTSSECEVVSGVVDADHDQSELLLLQEVTIIKSKEKRTRQAQRKTTLHPVEAKESRARARARARERTMERLLTRSQPQPQPPEENPNAQLRSSSITTDHEDQSCEELGTHQSFFVKSHTNKSLEVVTHEVVDHEKGCSHHSLENIIKKSSSASSSSIFNYTEGIAYSFNQNNNRGFVGIDENWELQSLCTNTISNKIRHRQIIIVDSAATPPSLGEGHA</sequence>
<evidence type="ECO:0000256" key="5">
    <source>
        <dbReference type="ARBA" id="ARBA00023242"/>
    </source>
</evidence>
<keyword evidence="10" id="KW-1185">Reference proteome</keyword>
<keyword evidence="5" id="KW-0539">Nucleus</keyword>
<dbReference type="PANTHER" id="PTHR31072">
    <property type="entry name" value="TRANSCRIPTION FACTOR TCP4-RELATED"/>
    <property type="match status" value="1"/>
</dbReference>
<feature type="domain" description="R" evidence="8">
    <location>
        <begin position="304"/>
        <end position="321"/>
    </location>
</feature>
<keyword evidence="4" id="KW-0804">Transcription</keyword>
<reference evidence="9 10" key="1">
    <citation type="submission" date="2024-01" db="EMBL/GenBank/DDBJ databases">
        <title>Genome assemblies of Stephania.</title>
        <authorList>
            <person name="Yang L."/>
        </authorList>
    </citation>
    <scope>NUCLEOTIDE SEQUENCE [LARGE SCALE GENOMIC DNA]</scope>
    <source>
        <strain evidence="9">QJT</strain>
        <tissue evidence="9">Leaf</tissue>
    </source>
</reference>
<dbReference type="PROSITE" id="PS51369">
    <property type="entry name" value="TCP"/>
    <property type="match status" value="1"/>
</dbReference>
<comment type="subcellular location">
    <subcellularLocation>
        <location evidence="1">Nucleus</location>
    </subcellularLocation>
</comment>
<evidence type="ECO:0000256" key="1">
    <source>
        <dbReference type="ARBA" id="ARBA00004123"/>
    </source>
</evidence>